<evidence type="ECO:0000313" key="1">
    <source>
        <dbReference type="EMBL" id="WEK36726.1"/>
    </source>
</evidence>
<organism evidence="1 2">
    <name type="scientific">Candidatus Pseudobacter hemicellulosilyticus</name>
    <dbReference type="NCBI Taxonomy" id="3121375"/>
    <lineage>
        <taxon>Bacteria</taxon>
        <taxon>Pseudomonadati</taxon>
        <taxon>Bacteroidota</taxon>
        <taxon>Chitinophagia</taxon>
        <taxon>Chitinophagales</taxon>
        <taxon>Chitinophagaceae</taxon>
        <taxon>Pseudobacter</taxon>
    </lineage>
</organism>
<evidence type="ECO:0000313" key="2">
    <source>
        <dbReference type="Proteomes" id="UP001220610"/>
    </source>
</evidence>
<name>A0AAJ6BIX8_9BACT</name>
<sequence length="97" mass="11232">MKKNHSTKKEVPSFELIKLGKAWLLRRETDSNIIHFGKNKFILIADNKRDAMRHAKSITSLNKGKLIVFDRNRVILHKFSCINGTCTTQYPRAKALH</sequence>
<dbReference type="EMBL" id="CP119311">
    <property type="protein sequence ID" value="WEK36726.1"/>
    <property type="molecule type" value="Genomic_DNA"/>
</dbReference>
<accession>A0AAJ6BIX8</accession>
<proteinExistence type="predicted"/>
<reference evidence="1" key="1">
    <citation type="submission" date="2023-03" db="EMBL/GenBank/DDBJ databases">
        <title>Andean soil-derived lignocellulolytic bacterial consortium as a source of novel taxa and putative plastic-active enzymes.</title>
        <authorList>
            <person name="Diaz-Garcia L."/>
            <person name="Chuvochina M."/>
            <person name="Feuerriegel G."/>
            <person name="Bunk B."/>
            <person name="Sproer C."/>
            <person name="Streit W.R."/>
            <person name="Rodriguez L.M."/>
            <person name="Overmann J."/>
            <person name="Jimenez D.J."/>
        </authorList>
    </citation>
    <scope>NUCLEOTIDE SEQUENCE</scope>
    <source>
        <strain evidence="1">MAG 7</strain>
    </source>
</reference>
<dbReference type="Proteomes" id="UP001220610">
    <property type="component" value="Chromosome"/>
</dbReference>
<protein>
    <submittedName>
        <fullName evidence="1">Uncharacterized protein</fullName>
    </submittedName>
</protein>
<gene>
    <name evidence="1" type="ORF">P0Y53_04355</name>
</gene>
<dbReference type="AlphaFoldDB" id="A0AAJ6BIX8"/>